<dbReference type="EMBL" id="CP037901">
    <property type="protein sequence ID" value="QBP13849.1"/>
    <property type="molecule type" value="Genomic_DNA"/>
</dbReference>
<dbReference type="InterPro" id="IPR035965">
    <property type="entry name" value="PAS-like_dom_sf"/>
</dbReference>
<comment type="catalytic activity">
    <reaction evidence="1">
        <text>ATP + protein L-histidine = ADP + protein N-phospho-L-histidine.</text>
        <dbReference type="EC" id="2.7.13.3"/>
    </reaction>
</comment>
<keyword evidence="6" id="KW-0843">Virulence</keyword>
<feature type="domain" description="Histidine kinase" evidence="10">
    <location>
        <begin position="317"/>
        <end position="538"/>
    </location>
</feature>
<evidence type="ECO:0000259" key="11">
    <source>
        <dbReference type="PROSITE" id="PS50110"/>
    </source>
</evidence>
<dbReference type="Gene3D" id="3.30.565.10">
    <property type="entry name" value="Histidine kinase-like ATPase, C-terminal domain"/>
    <property type="match status" value="1"/>
</dbReference>
<dbReference type="Pfam" id="PF00512">
    <property type="entry name" value="HisKA"/>
    <property type="match status" value="1"/>
</dbReference>
<protein>
    <recommendedName>
        <fullName evidence="8">Virulence sensor protein BvgS</fullName>
        <ecNumber evidence="2">2.7.13.3</ecNumber>
    </recommendedName>
</protein>
<dbReference type="SMART" id="SM00388">
    <property type="entry name" value="HisKA"/>
    <property type="match status" value="1"/>
</dbReference>
<dbReference type="CDD" id="cd00082">
    <property type="entry name" value="HisKA"/>
    <property type="match status" value="1"/>
</dbReference>
<dbReference type="Gene3D" id="3.30.450.20">
    <property type="entry name" value="PAS domain"/>
    <property type="match status" value="1"/>
</dbReference>
<dbReference type="Pfam" id="PF02518">
    <property type="entry name" value="HATPase_c"/>
    <property type="match status" value="1"/>
</dbReference>
<dbReference type="PROSITE" id="PS50112">
    <property type="entry name" value="PAS"/>
    <property type="match status" value="1"/>
</dbReference>
<dbReference type="InterPro" id="IPR036890">
    <property type="entry name" value="HATPase_C_sf"/>
</dbReference>
<evidence type="ECO:0000313" key="14">
    <source>
        <dbReference type="Proteomes" id="UP000253772"/>
    </source>
</evidence>
<dbReference type="Gene3D" id="3.40.50.2300">
    <property type="match status" value="1"/>
</dbReference>
<dbReference type="InterPro" id="IPR003594">
    <property type="entry name" value="HATPase_dom"/>
</dbReference>
<keyword evidence="5" id="KW-0902">Two-component regulatory system</keyword>
<evidence type="ECO:0000256" key="9">
    <source>
        <dbReference type="PROSITE-ProRule" id="PRU00169"/>
    </source>
</evidence>
<evidence type="ECO:0000259" key="10">
    <source>
        <dbReference type="PROSITE" id="PS50109"/>
    </source>
</evidence>
<dbReference type="SUPFAM" id="SSF52172">
    <property type="entry name" value="CheY-like"/>
    <property type="match status" value="1"/>
</dbReference>
<dbReference type="FunFam" id="3.30.565.10:FF:000010">
    <property type="entry name" value="Sensor histidine kinase RcsC"/>
    <property type="match status" value="1"/>
</dbReference>
<keyword evidence="4" id="KW-0732">Signal</keyword>
<dbReference type="InterPro" id="IPR036097">
    <property type="entry name" value="HisK_dim/P_sf"/>
</dbReference>
<dbReference type="CDD" id="cd17546">
    <property type="entry name" value="REC_hyHK_CKI1_RcsC-like"/>
    <property type="match status" value="1"/>
</dbReference>
<accession>A0A482J2T0</accession>
<feature type="domain" description="PAS" evidence="12">
    <location>
        <begin position="43"/>
        <end position="91"/>
    </location>
</feature>
<name>A0A482J2T0_9BURK</name>
<dbReference type="InterPro" id="IPR004358">
    <property type="entry name" value="Sig_transdc_His_kin-like_C"/>
</dbReference>
<evidence type="ECO:0000259" key="12">
    <source>
        <dbReference type="PROSITE" id="PS50112"/>
    </source>
</evidence>
<evidence type="ECO:0000256" key="8">
    <source>
        <dbReference type="ARBA" id="ARBA00070152"/>
    </source>
</evidence>
<dbReference type="PANTHER" id="PTHR45339:SF1">
    <property type="entry name" value="HYBRID SIGNAL TRANSDUCTION HISTIDINE KINASE J"/>
    <property type="match status" value="1"/>
</dbReference>
<feature type="modified residue" description="4-aspartylphosphate" evidence="9">
    <location>
        <position position="714"/>
    </location>
</feature>
<dbReference type="SMART" id="SM00448">
    <property type="entry name" value="REC"/>
    <property type="match status" value="1"/>
</dbReference>
<dbReference type="InterPro" id="IPR013767">
    <property type="entry name" value="PAS_fold"/>
</dbReference>
<keyword evidence="3 9" id="KW-0597">Phosphoprotein</keyword>
<evidence type="ECO:0000256" key="3">
    <source>
        <dbReference type="ARBA" id="ARBA00022553"/>
    </source>
</evidence>
<dbReference type="EC" id="2.7.13.3" evidence="2"/>
<dbReference type="InterPro" id="IPR005467">
    <property type="entry name" value="His_kinase_dom"/>
</dbReference>
<dbReference type="OrthoDB" id="9796305at2"/>
<dbReference type="SUPFAM" id="SSF55785">
    <property type="entry name" value="PYP-like sensor domain (PAS domain)"/>
    <property type="match status" value="1"/>
</dbReference>
<dbReference type="Pfam" id="PF00989">
    <property type="entry name" value="PAS"/>
    <property type="match status" value="1"/>
</dbReference>
<gene>
    <name evidence="13" type="ORF">DDF84_030275</name>
</gene>
<dbReference type="GO" id="GO:0000155">
    <property type="term" value="F:phosphorelay sensor kinase activity"/>
    <property type="evidence" value="ECO:0007669"/>
    <property type="project" value="InterPro"/>
</dbReference>
<proteinExistence type="predicted"/>
<dbReference type="Gene3D" id="1.10.287.130">
    <property type="match status" value="1"/>
</dbReference>
<dbReference type="RefSeq" id="WP_024570321.1">
    <property type="nucleotide sequence ID" value="NZ_CP037901.1"/>
</dbReference>
<dbReference type="Pfam" id="PF00072">
    <property type="entry name" value="Response_reg"/>
    <property type="match status" value="1"/>
</dbReference>
<dbReference type="SMART" id="SM00387">
    <property type="entry name" value="HATPase_c"/>
    <property type="match status" value="1"/>
</dbReference>
<dbReference type="Proteomes" id="UP000253772">
    <property type="component" value="Chromosome c2"/>
</dbReference>
<dbReference type="GO" id="GO:0006355">
    <property type="term" value="P:regulation of DNA-templated transcription"/>
    <property type="evidence" value="ECO:0007669"/>
    <property type="project" value="InterPro"/>
</dbReference>
<sequence>MLHLSAAYFVTPLALLAAMMLVVARCWRNARQASAEVAELKSEQAIFQSLLDSSPNPVLVVSHEHRILKVSEPYAKLCDVSTEDLVGKPLVHSHTTSRFRDLGGLLELTLLRMDGNERSDLITLGIPEETVRTFRVNAKQCRSEDGVFSGIAIVLTDISEQVAAQHRVDQTSAAMDDITEALSVTFFQLCRESNGHIWLPWVKGMQNTTLSWSAERMMRDGGGILPNLDASEKTLFIGVVDQSIATQQPMDVTVHLTPDNRWVHIASGNPRVGPNGATLWYAYAMDVTEMQRYNTLLATASREAEAATEAKSRFLAAMSHEIRTPLATVIASLDLLRESELSTHQREELDLADHSAKLLLEILGDILDFSRIEAGEMKLEQAPIDLRLIIEDVLRIQARQIEKKGVILDFYAEAGLAATLLGDAVRLRQIVLNLVGNATKFTLQGSIVVRALLIADDPETQTIQLEVSDTGIGIPAEKQAALFKAFSQADVSTTRRFGGSGLGLSICSRLVQAMGGTIVLTSTPGVGSTFRVELTLPVVERSTRMVEFAEKHIAIDVSRADDAAVFREHAVALGMQLAPLDCLNPSDIAVIDEDASSDKVPAGVLTIPYGRKHGNLSGPPIWWSEFRTACFDAVLRDLHRFPANGQDATATPPISDSLAGLTSLPILVAEDHTPFQIVIRRQIEKLGLACDVVSDGKEALAAIRNKQYGMILTDCHMPYMDGYELTSAIRASEAQGQRLPIIALSADASDEQRLRGRATGMDDFLLKPLKLPELRACIQRWVLR</sequence>
<evidence type="ECO:0000256" key="2">
    <source>
        <dbReference type="ARBA" id="ARBA00012438"/>
    </source>
</evidence>
<reference evidence="13 14" key="1">
    <citation type="submission" date="2019-03" db="EMBL/GenBank/DDBJ databases">
        <title>Comparative insights into the high quality Complete genome sequence of highly metal resistant Cupriavidus metallidurans strain BS1 isolated from a gold-copper mine.</title>
        <authorList>
            <person name="Mazhar H.S."/>
            <person name="Rensing C."/>
        </authorList>
    </citation>
    <scope>NUCLEOTIDE SEQUENCE [LARGE SCALE GENOMIC DNA]</scope>
    <source>
        <strain evidence="13 14">BS1</strain>
    </source>
</reference>
<comment type="function">
    <text evidence="7">Member of the two-component regulatory system BvgS/BvgA. Phosphorylates BvgA via a four-step phosphorelay in response to environmental signals.</text>
</comment>
<dbReference type="InterPro" id="IPR001789">
    <property type="entry name" value="Sig_transdc_resp-reg_receiver"/>
</dbReference>
<dbReference type="InterPro" id="IPR003661">
    <property type="entry name" value="HisK_dim/P_dom"/>
</dbReference>
<dbReference type="PRINTS" id="PR00344">
    <property type="entry name" value="BCTRLSENSOR"/>
</dbReference>
<dbReference type="InterPro" id="IPR011006">
    <property type="entry name" value="CheY-like_superfamily"/>
</dbReference>
<evidence type="ECO:0000256" key="5">
    <source>
        <dbReference type="ARBA" id="ARBA00023012"/>
    </source>
</evidence>
<organism evidence="13 14">
    <name type="scientific">Cupriavidus metallidurans</name>
    <dbReference type="NCBI Taxonomy" id="119219"/>
    <lineage>
        <taxon>Bacteria</taxon>
        <taxon>Pseudomonadati</taxon>
        <taxon>Pseudomonadota</taxon>
        <taxon>Betaproteobacteria</taxon>
        <taxon>Burkholderiales</taxon>
        <taxon>Burkholderiaceae</taxon>
        <taxon>Cupriavidus</taxon>
    </lineage>
</organism>
<evidence type="ECO:0000256" key="1">
    <source>
        <dbReference type="ARBA" id="ARBA00000085"/>
    </source>
</evidence>
<dbReference type="PROSITE" id="PS50109">
    <property type="entry name" value="HIS_KIN"/>
    <property type="match status" value="1"/>
</dbReference>
<dbReference type="CDD" id="cd16922">
    <property type="entry name" value="HATPase_EvgS-ArcB-TorS-like"/>
    <property type="match status" value="1"/>
</dbReference>
<evidence type="ECO:0000313" key="13">
    <source>
        <dbReference type="EMBL" id="QBP13849.1"/>
    </source>
</evidence>
<dbReference type="SUPFAM" id="SSF47384">
    <property type="entry name" value="Homodimeric domain of signal transducing histidine kinase"/>
    <property type="match status" value="1"/>
</dbReference>
<dbReference type="PROSITE" id="PS50110">
    <property type="entry name" value="RESPONSE_REGULATORY"/>
    <property type="match status" value="1"/>
</dbReference>
<evidence type="ECO:0000256" key="4">
    <source>
        <dbReference type="ARBA" id="ARBA00022729"/>
    </source>
</evidence>
<dbReference type="InterPro" id="IPR000014">
    <property type="entry name" value="PAS"/>
</dbReference>
<evidence type="ECO:0000256" key="7">
    <source>
        <dbReference type="ARBA" id="ARBA00058004"/>
    </source>
</evidence>
<feature type="domain" description="Response regulatory" evidence="11">
    <location>
        <begin position="665"/>
        <end position="782"/>
    </location>
</feature>
<dbReference type="AlphaFoldDB" id="A0A482J2T0"/>
<dbReference type="SUPFAM" id="SSF55874">
    <property type="entry name" value="ATPase domain of HSP90 chaperone/DNA topoisomerase II/histidine kinase"/>
    <property type="match status" value="1"/>
</dbReference>
<dbReference type="PANTHER" id="PTHR45339">
    <property type="entry name" value="HYBRID SIGNAL TRANSDUCTION HISTIDINE KINASE J"/>
    <property type="match status" value="1"/>
</dbReference>
<evidence type="ECO:0000256" key="6">
    <source>
        <dbReference type="ARBA" id="ARBA00023026"/>
    </source>
</evidence>